<name>A0ACB6RI78_9PLEO</name>
<gene>
    <name evidence="1" type="ORF">BU25DRAFT_426723</name>
</gene>
<reference evidence="1" key="1">
    <citation type="journal article" date="2020" name="Stud. Mycol.">
        <title>101 Dothideomycetes genomes: a test case for predicting lifestyles and emergence of pathogens.</title>
        <authorList>
            <person name="Haridas S."/>
            <person name="Albert R."/>
            <person name="Binder M."/>
            <person name="Bloem J."/>
            <person name="Labutti K."/>
            <person name="Salamov A."/>
            <person name="Andreopoulos B."/>
            <person name="Baker S."/>
            <person name="Barry K."/>
            <person name="Bills G."/>
            <person name="Bluhm B."/>
            <person name="Cannon C."/>
            <person name="Castanera R."/>
            <person name="Culley D."/>
            <person name="Daum C."/>
            <person name="Ezra D."/>
            <person name="Gonzalez J."/>
            <person name="Henrissat B."/>
            <person name="Kuo A."/>
            <person name="Liang C."/>
            <person name="Lipzen A."/>
            <person name="Lutzoni F."/>
            <person name="Magnuson J."/>
            <person name="Mondo S."/>
            <person name="Nolan M."/>
            <person name="Ohm R."/>
            <person name="Pangilinan J."/>
            <person name="Park H.-J."/>
            <person name="Ramirez L."/>
            <person name="Alfaro M."/>
            <person name="Sun H."/>
            <person name="Tritt A."/>
            <person name="Yoshinaga Y."/>
            <person name="Zwiers L.-H."/>
            <person name="Turgeon B."/>
            <person name="Goodwin S."/>
            <person name="Spatafora J."/>
            <person name="Crous P."/>
            <person name="Grigoriev I."/>
        </authorList>
    </citation>
    <scope>NUCLEOTIDE SEQUENCE</scope>
    <source>
        <strain evidence="1">CBS 525.71</strain>
    </source>
</reference>
<comment type="caution">
    <text evidence="1">The sequence shown here is derived from an EMBL/GenBank/DDBJ whole genome shotgun (WGS) entry which is preliminary data.</text>
</comment>
<sequence length="298" mass="32837">MTSSSVPLHLKTGMLEVVASCSLVYLEEVSNFRPMRVAGRQAQCFDVVGRRLWSMIELLSVVFVGVRVQKLSARSSGSSSHSRVRVLKTIDAVKALHSAPVHHFTALHVNPFVSIVSALAVDSGVTLEGSCGRPVVVYNDTVGAGSLGDPGAKINVPTASEKSARTKSRADDEQGLQEFGVRSKWTQNSPPELLKHFRKVVQRERGEKSPSARQLAKSYPSTPRVNESTVVGLVAPLLLFEDKLHRQFDSEYHIIRNNGISYDQRCSNKVYKAQRCSLITSVKNFRAYILFCLPERGA</sequence>
<evidence type="ECO:0000313" key="1">
    <source>
        <dbReference type="EMBL" id="KAF2621115.1"/>
    </source>
</evidence>
<dbReference type="EMBL" id="MU006762">
    <property type="protein sequence ID" value="KAF2621115.1"/>
    <property type="molecule type" value="Genomic_DNA"/>
</dbReference>
<evidence type="ECO:0000313" key="2">
    <source>
        <dbReference type="Proteomes" id="UP000799754"/>
    </source>
</evidence>
<dbReference type="Proteomes" id="UP000799754">
    <property type="component" value="Unassembled WGS sequence"/>
</dbReference>
<organism evidence="1 2">
    <name type="scientific">Macroventuria anomochaeta</name>
    <dbReference type="NCBI Taxonomy" id="301207"/>
    <lineage>
        <taxon>Eukaryota</taxon>
        <taxon>Fungi</taxon>
        <taxon>Dikarya</taxon>
        <taxon>Ascomycota</taxon>
        <taxon>Pezizomycotina</taxon>
        <taxon>Dothideomycetes</taxon>
        <taxon>Pleosporomycetidae</taxon>
        <taxon>Pleosporales</taxon>
        <taxon>Pleosporineae</taxon>
        <taxon>Didymellaceae</taxon>
        <taxon>Macroventuria</taxon>
    </lineage>
</organism>
<protein>
    <submittedName>
        <fullName evidence="1">Uncharacterized protein</fullName>
    </submittedName>
</protein>
<keyword evidence="2" id="KW-1185">Reference proteome</keyword>
<accession>A0ACB6RI78</accession>
<proteinExistence type="predicted"/>